<keyword evidence="2" id="KW-1185">Reference proteome</keyword>
<dbReference type="Proteomes" id="UP000036681">
    <property type="component" value="Unplaced"/>
</dbReference>
<dbReference type="PANTHER" id="PTHR23276:SF2">
    <property type="entry name" value="PROTEIN PRRC1"/>
    <property type="match status" value="1"/>
</dbReference>
<dbReference type="AlphaFoldDB" id="A0A0M3HWB7"/>
<feature type="region of interest" description="Disordered" evidence="1">
    <location>
        <begin position="1"/>
        <end position="121"/>
    </location>
</feature>
<proteinExistence type="predicted"/>
<dbReference type="InterPro" id="IPR029001">
    <property type="entry name" value="ITPase-like_fam"/>
</dbReference>
<evidence type="ECO:0000313" key="2">
    <source>
        <dbReference type="Proteomes" id="UP000036681"/>
    </source>
</evidence>
<dbReference type="WBParaSite" id="ALUE_0000741001-mRNA-1">
    <property type="protein sequence ID" value="ALUE_0000741001-mRNA-1"/>
    <property type="gene ID" value="ALUE_0000741001"/>
</dbReference>
<feature type="compositionally biased region" description="Pro residues" evidence="1">
    <location>
        <begin position="37"/>
        <end position="60"/>
    </location>
</feature>
<evidence type="ECO:0000313" key="3">
    <source>
        <dbReference type="WBParaSite" id="ALUE_0000741001-mRNA-1"/>
    </source>
</evidence>
<dbReference type="SUPFAM" id="SSF52972">
    <property type="entry name" value="ITPase-like"/>
    <property type="match status" value="1"/>
</dbReference>
<dbReference type="Gene3D" id="3.90.950.10">
    <property type="match status" value="1"/>
</dbReference>
<dbReference type="GO" id="GO:0005737">
    <property type="term" value="C:cytoplasm"/>
    <property type="evidence" value="ECO:0007669"/>
    <property type="project" value="TreeGrafter"/>
</dbReference>
<dbReference type="InterPro" id="IPR026534">
    <property type="entry name" value="PRRC1"/>
</dbReference>
<accession>A0A0M3HWB7</accession>
<reference evidence="3" key="1">
    <citation type="submission" date="2017-02" db="UniProtKB">
        <authorList>
            <consortium name="WormBaseParasite"/>
        </authorList>
    </citation>
    <scope>IDENTIFICATION</scope>
</reference>
<dbReference type="GO" id="GO:0034237">
    <property type="term" value="F:protein kinase A regulatory subunit binding"/>
    <property type="evidence" value="ECO:0007669"/>
    <property type="project" value="TreeGrafter"/>
</dbReference>
<organism evidence="2 3">
    <name type="scientific">Ascaris lumbricoides</name>
    <name type="common">Giant roundworm</name>
    <dbReference type="NCBI Taxonomy" id="6252"/>
    <lineage>
        <taxon>Eukaryota</taxon>
        <taxon>Metazoa</taxon>
        <taxon>Ecdysozoa</taxon>
        <taxon>Nematoda</taxon>
        <taxon>Chromadorea</taxon>
        <taxon>Rhabditida</taxon>
        <taxon>Spirurina</taxon>
        <taxon>Ascaridomorpha</taxon>
        <taxon>Ascaridoidea</taxon>
        <taxon>Ascarididae</taxon>
        <taxon>Ascaris</taxon>
    </lineage>
</organism>
<sequence length="371" mass="39659">MSDKQPPDASSSHGNIPPPKELPNFFTQQKSTVGFVPPVPPQLHPFPPQPTITVAPPTPSTRPTSQESAPTERHSEPAQIPVTSESVTTSMSGDVKVTESTPVVKSNESRPTPPPPPVAVGMSEAEAALDKLEEREEEGGSMFGWLQKTVTHSAFLSKVADKAKTGMDSVLTTLDPGMKDFLRSEGAVDIVIASDNGRIIAAIADGFRRVFSTVTYRGMGTPGASSLLPQIVGYTFALTYVKERITLLRGSGLAGNKSAIVALQPFLHEIQGSWYESAVIAIQKDDINVHVFTQPVDVDSRVIAILKEHTPSGYAANAFSTTVGIGYAEVFGIDPDDWQQNSLSYSSSELYRLASAALAAAYKRKFGGSDT</sequence>
<evidence type="ECO:0000256" key="1">
    <source>
        <dbReference type="SAM" id="MobiDB-lite"/>
    </source>
</evidence>
<protein>
    <submittedName>
        <fullName evidence="3">Protein PRRC1</fullName>
    </submittedName>
</protein>
<dbReference type="PANTHER" id="PTHR23276">
    <property type="entry name" value="PROTEIN PRRC1"/>
    <property type="match status" value="1"/>
</dbReference>
<name>A0A0M3HWB7_ASCLU</name>
<feature type="compositionally biased region" description="Polar residues" evidence="1">
    <location>
        <begin position="81"/>
        <end position="110"/>
    </location>
</feature>